<evidence type="ECO:0000313" key="2">
    <source>
        <dbReference type="EMBL" id="ONK67197.1"/>
    </source>
</evidence>
<dbReference type="Proteomes" id="UP000243459">
    <property type="component" value="Chromosome 6"/>
</dbReference>
<feature type="region of interest" description="Disordered" evidence="1">
    <location>
        <begin position="83"/>
        <end position="107"/>
    </location>
</feature>
<dbReference type="Gramene" id="ONK67197">
    <property type="protein sequence ID" value="ONK67197"/>
    <property type="gene ID" value="A4U43_C06F17440"/>
</dbReference>
<reference evidence="3" key="1">
    <citation type="journal article" date="2017" name="Nat. Commun.">
        <title>The asparagus genome sheds light on the origin and evolution of a young Y chromosome.</title>
        <authorList>
            <person name="Harkess A."/>
            <person name="Zhou J."/>
            <person name="Xu C."/>
            <person name="Bowers J.E."/>
            <person name="Van der Hulst R."/>
            <person name="Ayyampalayam S."/>
            <person name="Mercati F."/>
            <person name="Riccardi P."/>
            <person name="McKain M.R."/>
            <person name="Kakrana A."/>
            <person name="Tang H."/>
            <person name="Ray J."/>
            <person name="Groenendijk J."/>
            <person name="Arikit S."/>
            <person name="Mathioni S.M."/>
            <person name="Nakano M."/>
            <person name="Shan H."/>
            <person name="Telgmann-Rauber A."/>
            <person name="Kanno A."/>
            <person name="Yue Z."/>
            <person name="Chen H."/>
            <person name="Li W."/>
            <person name="Chen Y."/>
            <person name="Xu X."/>
            <person name="Zhang Y."/>
            <person name="Luo S."/>
            <person name="Chen H."/>
            <person name="Gao J."/>
            <person name="Mao Z."/>
            <person name="Pires J.C."/>
            <person name="Luo M."/>
            <person name="Kudrna D."/>
            <person name="Wing R.A."/>
            <person name="Meyers B.C."/>
            <person name="Yi K."/>
            <person name="Kong H."/>
            <person name="Lavrijsen P."/>
            <person name="Sunseri F."/>
            <person name="Falavigna A."/>
            <person name="Ye Y."/>
            <person name="Leebens-Mack J.H."/>
            <person name="Chen G."/>
        </authorList>
    </citation>
    <scope>NUCLEOTIDE SEQUENCE [LARGE SCALE GENOMIC DNA]</scope>
    <source>
        <strain evidence="3">cv. DH0086</strain>
    </source>
</reference>
<dbReference type="EMBL" id="CM007386">
    <property type="protein sequence ID" value="ONK67197.1"/>
    <property type="molecule type" value="Genomic_DNA"/>
</dbReference>
<protein>
    <submittedName>
        <fullName evidence="2">Uncharacterized protein</fullName>
    </submittedName>
</protein>
<dbReference type="AlphaFoldDB" id="A0A5P1EPY1"/>
<gene>
    <name evidence="2" type="ORF">A4U43_C06F17440</name>
</gene>
<accession>A0A5P1EPY1</accession>
<proteinExistence type="predicted"/>
<feature type="compositionally biased region" description="Polar residues" evidence="1">
    <location>
        <begin position="97"/>
        <end position="107"/>
    </location>
</feature>
<sequence length="107" mass="11852">MCSTPSSPAVSVSLPLTLEVALLLKKNPLKNSKGEDSSSRNPVLAMKPRKWLRGDLVPEKLNNLWSRMTEIATKLDISNSCSQMEKLDKKRRRLSKGQGSNVSTEKA</sequence>
<organism evidence="2 3">
    <name type="scientific">Asparagus officinalis</name>
    <name type="common">Garden asparagus</name>
    <dbReference type="NCBI Taxonomy" id="4686"/>
    <lineage>
        <taxon>Eukaryota</taxon>
        <taxon>Viridiplantae</taxon>
        <taxon>Streptophyta</taxon>
        <taxon>Embryophyta</taxon>
        <taxon>Tracheophyta</taxon>
        <taxon>Spermatophyta</taxon>
        <taxon>Magnoliopsida</taxon>
        <taxon>Liliopsida</taxon>
        <taxon>Asparagales</taxon>
        <taxon>Asparagaceae</taxon>
        <taxon>Asparagoideae</taxon>
        <taxon>Asparagus</taxon>
    </lineage>
</organism>
<evidence type="ECO:0000256" key="1">
    <source>
        <dbReference type="SAM" id="MobiDB-lite"/>
    </source>
</evidence>
<keyword evidence="3" id="KW-1185">Reference proteome</keyword>
<name>A0A5P1EPY1_ASPOF</name>
<evidence type="ECO:0000313" key="3">
    <source>
        <dbReference type="Proteomes" id="UP000243459"/>
    </source>
</evidence>